<gene>
    <name evidence="3" type="ORF">H0B56_21445</name>
</gene>
<keyword evidence="1" id="KW-0472">Membrane</keyword>
<name>A0A838AG87_9PSEU</name>
<comment type="caution">
    <text evidence="3">The sequence shown here is derived from an EMBL/GenBank/DDBJ whole genome shotgun (WGS) entry which is preliminary data.</text>
</comment>
<keyword evidence="1" id="KW-0812">Transmembrane</keyword>
<evidence type="ECO:0000259" key="2">
    <source>
        <dbReference type="Pfam" id="PF07331"/>
    </source>
</evidence>
<evidence type="ECO:0000256" key="1">
    <source>
        <dbReference type="SAM" id="Phobius"/>
    </source>
</evidence>
<dbReference type="RefSeq" id="WP_180894898.1">
    <property type="nucleotide sequence ID" value="NZ_JACCKD010000009.1"/>
</dbReference>
<keyword evidence="1" id="KW-1133">Transmembrane helix</keyword>
<dbReference type="AlphaFoldDB" id="A0A838AG87"/>
<organism evidence="3 4">
    <name type="scientific">Haloechinothrix aidingensis</name>
    <dbReference type="NCBI Taxonomy" id="2752311"/>
    <lineage>
        <taxon>Bacteria</taxon>
        <taxon>Bacillati</taxon>
        <taxon>Actinomycetota</taxon>
        <taxon>Actinomycetes</taxon>
        <taxon>Pseudonocardiales</taxon>
        <taxon>Pseudonocardiaceae</taxon>
        <taxon>Haloechinothrix</taxon>
    </lineage>
</organism>
<sequence>MTEFRFSHRTIAVAIAGFALVYLLGAYHLPDFVAVDVPVQPATLPRGLGYLLLGLAAMLYFQRAEQAEEGTATGETATEQPAEADEVGLGRLRDTRLELAVFLVAACLYVALFAVAGFVLATAAYIASAVWYLGYPRHLVTVLTSVTIPLAAYIGMSEGLGVSLPNGPLPF</sequence>
<dbReference type="Proteomes" id="UP000582974">
    <property type="component" value="Unassembled WGS sequence"/>
</dbReference>
<reference evidence="3 4" key="1">
    <citation type="submission" date="2020-07" db="EMBL/GenBank/DDBJ databases">
        <title>Genome of Haloechinothrix sp.</title>
        <authorList>
            <person name="Tang S.-K."/>
            <person name="Yang L."/>
            <person name="Zhu W.-Y."/>
        </authorList>
    </citation>
    <scope>NUCLEOTIDE SEQUENCE [LARGE SCALE GENOMIC DNA]</scope>
    <source>
        <strain evidence="3 4">YIM 98757</strain>
    </source>
</reference>
<dbReference type="Pfam" id="PF07331">
    <property type="entry name" value="TctB"/>
    <property type="match status" value="1"/>
</dbReference>
<dbReference type="InterPro" id="IPR009936">
    <property type="entry name" value="DUF1468"/>
</dbReference>
<dbReference type="EMBL" id="JACCKD010000009">
    <property type="protein sequence ID" value="MBA0128118.1"/>
    <property type="molecule type" value="Genomic_DNA"/>
</dbReference>
<evidence type="ECO:0000313" key="4">
    <source>
        <dbReference type="Proteomes" id="UP000582974"/>
    </source>
</evidence>
<feature type="transmembrane region" description="Helical" evidence="1">
    <location>
        <begin position="138"/>
        <end position="156"/>
    </location>
</feature>
<feature type="domain" description="DUF1468" evidence="2">
    <location>
        <begin position="11"/>
        <end position="165"/>
    </location>
</feature>
<feature type="transmembrane region" description="Helical" evidence="1">
    <location>
        <begin position="12"/>
        <end position="30"/>
    </location>
</feature>
<feature type="transmembrane region" description="Helical" evidence="1">
    <location>
        <begin position="99"/>
        <end position="132"/>
    </location>
</feature>
<accession>A0A838AG87</accession>
<evidence type="ECO:0000313" key="3">
    <source>
        <dbReference type="EMBL" id="MBA0128118.1"/>
    </source>
</evidence>
<proteinExistence type="predicted"/>
<protein>
    <submittedName>
        <fullName evidence="3">Tripartite tricarboxylate transporter TctB family protein</fullName>
    </submittedName>
</protein>
<keyword evidence="4" id="KW-1185">Reference proteome</keyword>